<accession>A0A2N1M266</accession>
<evidence type="ECO:0000313" key="1">
    <source>
        <dbReference type="EMBL" id="PKK55741.1"/>
    </source>
</evidence>
<reference evidence="1 2" key="2">
    <citation type="submission" date="2017-10" db="EMBL/GenBank/DDBJ databases">
        <title>Extensive intraspecific genome diversity in a model arbuscular mycorrhizal fungus.</title>
        <authorList>
            <person name="Chen E.C.H."/>
            <person name="Morin E."/>
            <person name="Baudet D."/>
            <person name="Noel J."/>
            <person name="Ndikumana S."/>
            <person name="Charron P."/>
            <person name="St-Onge C."/>
            <person name="Giorgi J."/>
            <person name="Grigoriev I.V."/>
            <person name="Roux C."/>
            <person name="Martin F.M."/>
            <person name="Corradi N."/>
        </authorList>
    </citation>
    <scope>NUCLEOTIDE SEQUENCE [LARGE SCALE GENOMIC DNA]</scope>
    <source>
        <strain evidence="1 2">C2</strain>
    </source>
</reference>
<protein>
    <submittedName>
        <fullName evidence="1">Uncharacterized protein</fullName>
    </submittedName>
</protein>
<comment type="caution">
    <text evidence="1">The sequence shown here is derived from an EMBL/GenBank/DDBJ whole genome shotgun (WGS) entry which is preliminary data.</text>
</comment>
<name>A0A2N1M266_9GLOM</name>
<gene>
    <name evidence="1" type="ORF">RhiirC2_801628</name>
</gene>
<dbReference type="AlphaFoldDB" id="A0A2N1M266"/>
<dbReference type="EMBL" id="LLXL01006936">
    <property type="protein sequence ID" value="PKK55741.1"/>
    <property type="molecule type" value="Genomic_DNA"/>
</dbReference>
<proteinExistence type="predicted"/>
<reference evidence="1 2" key="1">
    <citation type="submission" date="2016-04" db="EMBL/GenBank/DDBJ databases">
        <title>Genome analyses suggest a sexual origin of heterokaryosis in a supposedly ancient asexual fungus.</title>
        <authorList>
            <person name="Ropars J."/>
            <person name="Sedzielewska K."/>
            <person name="Noel J."/>
            <person name="Charron P."/>
            <person name="Farinelli L."/>
            <person name="Marton T."/>
            <person name="Kruger M."/>
            <person name="Pelin A."/>
            <person name="Brachmann A."/>
            <person name="Corradi N."/>
        </authorList>
    </citation>
    <scope>NUCLEOTIDE SEQUENCE [LARGE SCALE GENOMIC DNA]</scope>
    <source>
        <strain evidence="1 2">C2</strain>
    </source>
</reference>
<sequence length="87" mass="10213">MSKEDNTTMNLKIIAFFPKNSSVSKWIPDFASGDVNNTKKKFIGCTKWKPKEKNHQFLTIPPNVDLELLEMMFNEHSYHPHRTPKYT</sequence>
<organism evidence="1 2">
    <name type="scientific">Rhizophagus irregularis</name>
    <dbReference type="NCBI Taxonomy" id="588596"/>
    <lineage>
        <taxon>Eukaryota</taxon>
        <taxon>Fungi</taxon>
        <taxon>Fungi incertae sedis</taxon>
        <taxon>Mucoromycota</taxon>
        <taxon>Glomeromycotina</taxon>
        <taxon>Glomeromycetes</taxon>
        <taxon>Glomerales</taxon>
        <taxon>Glomeraceae</taxon>
        <taxon>Rhizophagus</taxon>
    </lineage>
</organism>
<evidence type="ECO:0000313" key="2">
    <source>
        <dbReference type="Proteomes" id="UP000233469"/>
    </source>
</evidence>
<dbReference type="Proteomes" id="UP000233469">
    <property type="component" value="Unassembled WGS sequence"/>
</dbReference>